<evidence type="ECO:0000313" key="5">
    <source>
        <dbReference type="Proteomes" id="UP000306509"/>
    </source>
</evidence>
<evidence type="ECO:0000256" key="2">
    <source>
        <dbReference type="SAM" id="SignalP"/>
    </source>
</evidence>
<accession>A0A4U8Q9S1</accession>
<dbReference type="NCBIfam" id="TIGR00350">
    <property type="entry name" value="lytR_cpsA_psr"/>
    <property type="match status" value="1"/>
</dbReference>
<protein>
    <submittedName>
        <fullName evidence="4">Membrane-bound protein LytR</fullName>
    </submittedName>
</protein>
<feature type="domain" description="Cell envelope-related transcriptional attenuator" evidence="3">
    <location>
        <begin position="93"/>
        <end position="251"/>
    </location>
</feature>
<gene>
    <name evidence="4" type="primary">lytR_3</name>
    <name evidence="4" type="ORF">DSM106044_01721</name>
</gene>
<dbReference type="RefSeq" id="WP_161597315.1">
    <property type="nucleotide sequence ID" value="NZ_QGQD01000040.1"/>
</dbReference>
<evidence type="ECO:0000313" key="4">
    <source>
        <dbReference type="EMBL" id="TLD01339.1"/>
    </source>
</evidence>
<sequence precursor="true">MYKEKGFTIFEKLALICTCILSITYILCSTQFVHAADAKNQGETKKAESKITYNKETYTLKSNIETTLFMGIDNVNNEQEDGTVDSLGDSGMADCLFLVVSDKDTGKSQIIGINRDTMTDVDMLDIYGEYFRTANLQIALSHGYGDGKEQSCLNTVKAVSNLFGGIKIDHYVAMKMAAIPTINDAIGGVSVEVLEDLTSQDPALAKGKTVELKGKQSLQYVKYRDTDKLDSNQLRIQRQKQYITTFTKKLASETSKDPFSILTLYKQIQKYVVTDLNTAQMQTLFDKFAKSGLGDENFHMVPGKLTEGKFYAEFHADEKGLKELVLDLFYTKQK</sequence>
<dbReference type="InterPro" id="IPR004474">
    <property type="entry name" value="LytR_CpsA_psr"/>
</dbReference>
<dbReference type="PANTHER" id="PTHR33392">
    <property type="entry name" value="POLYISOPRENYL-TEICHOIC ACID--PEPTIDOGLYCAN TEICHOIC ACID TRANSFERASE TAGU"/>
    <property type="match status" value="1"/>
</dbReference>
<dbReference type="Gene3D" id="3.40.630.190">
    <property type="entry name" value="LCP protein"/>
    <property type="match status" value="1"/>
</dbReference>
<dbReference type="InterPro" id="IPR050922">
    <property type="entry name" value="LytR/CpsA/Psr_CW_biosynth"/>
</dbReference>
<feature type="signal peptide" evidence="2">
    <location>
        <begin position="1"/>
        <end position="35"/>
    </location>
</feature>
<dbReference type="PANTHER" id="PTHR33392:SF6">
    <property type="entry name" value="POLYISOPRENYL-TEICHOIC ACID--PEPTIDOGLYCAN TEICHOIC ACID TRANSFERASE TAGU"/>
    <property type="match status" value="1"/>
</dbReference>
<keyword evidence="2" id="KW-0732">Signal</keyword>
<dbReference type="EMBL" id="QGQD01000040">
    <property type="protein sequence ID" value="TLD01339.1"/>
    <property type="molecule type" value="Genomic_DNA"/>
</dbReference>
<name>A0A4U8Q9S1_9FIRM</name>
<dbReference type="Pfam" id="PF03816">
    <property type="entry name" value="LytR_cpsA_psr"/>
    <property type="match status" value="1"/>
</dbReference>
<feature type="chain" id="PRO_5020741851" evidence="2">
    <location>
        <begin position="36"/>
        <end position="334"/>
    </location>
</feature>
<comment type="caution">
    <text evidence="4">The sequence shown here is derived from an EMBL/GenBank/DDBJ whole genome shotgun (WGS) entry which is preliminary data.</text>
</comment>
<evidence type="ECO:0000256" key="1">
    <source>
        <dbReference type="ARBA" id="ARBA00006068"/>
    </source>
</evidence>
<proteinExistence type="inferred from homology"/>
<dbReference type="STRING" id="180332.GCA_000797495_03631"/>
<evidence type="ECO:0000259" key="3">
    <source>
        <dbReference type="Pfam" id="PF03816"/>
    </source>
</evidence>
<keyword evidence="5" id="KW-1185">Reference proteome</keyword>
<reference evidence="4 5" key="1">
    <citation type="journal article" date="2019" name="Anaerobe">
        <title>Detection of Robinsoniella peoriensis in multiple bone samples of a trauma patient.</title>
        <authorList>
            <person name="Schrottner P."/>
            <person name="Hartwich K."/>
            <person name="Bunk B."/>
            <person name="Schober I."/>
            <person name="Helbig S."/>
            <person name="Rudolph W.W."/>
            <person name="Gunzer F."/>
        </authorList>
    </citation>
    <scope>NUCLEOTIDE SEQUENCE [LARGE SCALE GENOMIC DNA]</scope>
    <source>
        <strain evidence="4 5">DSM 106044</strain>
    </source>
</reference>
<dbReference type="AlphaFoldDB" id="A0A4U8Q9S1"/>
<dbReference type="Proteomes" id="UP000306509">
    <property type="component" value="Unassembled WGS sequence"/>
</dbReference>
<organism evidence="4 5">
    <name type="scientific">Robinsoniella peoriensis</name>
    <dbReference type="NCBI Taxonomy" id="180332"/>
    <lineage>
        <taxon>Bacteria</taxon>
        <taxon>Bacillati</taxon>
        <taxon>Bacillota</taxon>
        <taxon>Clostridia</taxon>
        <taxon>Lachnospirales</taxon>
        <taxon>Lachnospiraceae</taxon>
        <taxon>Robinsoniella</taxon>
    </lineage>
</organism>
<comment type="similarity">
    <text evidence="1">Belongs to the LytR/CpsA/Psr (LCP) family.</text>
</comment>